<reference evidence="2 3" key="1">
    <citation type="journal article" date="2019" name="Sci. Rep.">
        <title>Sulfobacillus thermotolerans: new insights into resistance and metabolic capacities of acidophilic chemolithotrophs.</title>
        <authorList>
            <person name="Panyushkina A.E."/>
            <person name="Babenko V.V."/>
            <person name="Nikitina A.S."/>
            <person name="Selezneva O.V."/>
            <person name="Tsaplina I.A."/>
            <person name="Letarova M.A."/>
            <person name="Kostryukova E.S."/>
            <person name="Letarov A.V."/>
        </authorList>
    </citation>
    <scope>NUCLEOTIDE SEQUENCE [LARGE SCALE GENOMIC DNA]</scope>
    <source>
        <strain evidence="2 3">Kr1</strain>
    </source>
</reference>
<gene>
    <name evidence="2" type="ORF">BXT84_02755</name>
</gene>
<sequence>MFLIACSPKKEAKRVVADQQKILTYIGRIAYNSPVIQTVVGYLMADPARVVFVRQWPEDQTLAMTMSIHRRIELAGPLWQGYVRGVPVPDPLTWIQAATPFRSAAIALRLSTDDVWLMEAVQPLIQSEEAAEYRAQLEERMQTVRQELDRALDLYNELRHIMEVDRERQPQLEKFLTLAQTQMQTMGQELKVLKDNLDKA</sequence>
<proteinExistence type="predicted"/>
<organism evidence="2 3">
    <name type="scientific">Sulfobacillus thermotolerans</name>
    <dbReference type="NCBI Taxonomy" id="338644"/>
    <lineage>
        <taxon>Bacteria</taxon>
        <taxon>Bacillati</taxon>
        <taxon>Bacillota</taxon>
        <taxon>Clostridia</taxon>
        <taxon>Eubacteriales</taxon>
        <taxon>Clostridiales Family XVII. Incertae Sedis</taxon>
        <taxon>Sulfobacillus</taxon>
    </lineage>
</organism>
<dbReference type="EMBL" id="CP019454">
    <property type="protein sequence ID" value="AUW93002.1"/>
    <property type="molecule type" value="Genomic_DNA"/>
</dbReference>
<name>A0ABM6RNR5_9FIRM</name>
<accession>A0ABM6RNR5</accession>
<keyword evidence="1" id="KW-0175">Coiled coil</keyword>
<evidence type="ECO:0000256" key="1">
    <source>
        <dbReference type="SAM" id="Coils"/>
    </source>
</evidence>
<feature type="coiled-coil region" evidence="1">
    <location>
        <begin position="127"/>
        <end position="161"/>
    </location>
</feature>
<evidence type="ECO:0000313" key="3">
    <source>
        <dbReference type="Proteomes" id="UP000325292"/>
    </source>
</evidence>
<dbReference type="Proteomes" id="UP000325292">
    <property type="component" value="Chromosome"/>
</dbReference>
<keyword evidence="3" id="KW-1185">Reference proteome</keyword>
<protein>
    <submittedName>
        <fullName evidence="2">Uncharacterized protein</fullName>
    </submittedName>
</protein>
<evidence type="ECO:0000313" key="2">
    <source>
        <dbReference type="EMBL" id="AUW93002.1"/>
    </source>
</evidence>